<evidence type="ECO:0000256" key="12">
    <source>
        <dbReference type="SAM" id="SignalP"/>
    </source>
</evidence>
<organism evidence="13 14">
    <name type="scientific">Pantherophis guttatus</name>
    <name type="common">Corn snake</name>
    <name type="synonym">Elaphe guttata</name>
    <dbReference type="NCBI Taxonomy" id="94885"/>
    <lineage>
        <taxon>Eukaryota</taxon>
        <taxon>Metazoa</taxon>
        <taxon>Chordata</taxon>
        <taxon>Craniata</taxon>
        <taxon>Vertebrata</taxon>
        <taxon>Euteleostomi</taxon>
        <taxon>Lepidosauria</taxon>
        <taxon>Squamata</taxon>
        <taxon>Bifurcata</taxon>
        <taxon>Unidentata</taxon>
        <taxon>Episquamata</taxon>
        <taxon>Toxicofera</taxon>
        <taxon>Serpentes</taxon>
        <taxon>Colubroidea</taxon>
        <taxon>Colubridae</taxon>
        <taxon>Colubrinae</taxon>
        <taxon>Pantherophis</taxon>
    </lineage>
</organism>
<comment type="catalytic activity">
    <reaction evidence="9">
        <text>endohydrolysis of (1-&gt;4)-beta-D-glycosidic bonds of heparan sulfate chains in heparan sulfate proteoglycan.</text>
        <dbReference type="EC" id="3.2.1.166"/>
    </reaction>
</comment>
<name>A0A6P9CR86_PANGU</name>
<evidence type="ECO:0000256" key="4">
    <source>
        <dbReference type="ARBA" id="ARBA00022729"/>
    </source>
</evidence>
<evidence type="ECO:0000256" key="5">
    <source>
        <dbReference type="ARBA" id="ARBA00022801"/>
    </source>
</evidence>
<comment type="subcellular location">
    <subcellularLocation>
        <location evidence="1">Secreted</location>
    </subcellularLocation>
</comment>
<evidence type="ECO:0000256" key="8">
    <source>
        <dbReference type="ARBA" id="ARBA00023180"/>
    </source>
</evidence>
<dbReference type="PANTHER" id="PTHR46145:SF3">
    <property type="entry name" value="HEPARANASE"/>
    <property type="match status" value="1"/>
</dbReference>
<dbReference type="GO" id="GO:0060055">
    <property type="term" value="P:angiogenesis involved in wound healing"/>
    <property type="evidence" value="ECO:0007669"/>
    <property type="project" value="TreeGrafter"/>
</dbReference>
<evidence type="ECO:0000256" key="1">
    <source>
        <dbReference type="ARBA" id="ARBA00004613"/>
    </source>
</evidence>
<dbReference type="GO" id="GO:0016020">
    <property type="term" value="C:membrane"/>
    <property type="evidence" value="ECO:0007669"/>
    <property type="project" value="InterPro"/>
</dbReference>
<evidence type="ECO:0000256" key="10">
    <source>
        <dbReference type="ARBA" id="ARBA00039100"/>
    </source>
</evidence>
<dbReference type="RefSeq" id="XP_034287043.1">
    <property type="nucleotide sequence ID" value="XM_034431152.1"/>
</dbReference>
<dbReference type="Gene3D" id="3.20.20.80">
    <property type="entry name" value="Glycosidases"/>
    <property type="match status" value="1"/>
</dbReference>
<dbReference type="OrthoDB" id="726732at2759"/>
<evidence type="ECO:0000256" key="3">
    <source>
        <dbReference type="ARBA" id="ARBA00022525"/>
    </source>
</evidence>
<dbReference type="GeneID" id="117673663"/>
<keyword evidence="13" id="KW-1185">Reference proteome</keyword>
<keyword evidence="4 12" id="KW-0732">Signal</keyword>
<accession>A0A6P9CR86</accession>
<comment type="similarity">
    <text evidence="2">Belongs to the glycosyl hydrolase 79 family.</text>
</comment>
<keyword evidence="5" id="KW-0378">Hydrolase</keyword>
<feature type="chain" id="PRO_5027760841" description="Heparanase" evidence="12">
    <location>
        <begin position="27"/>
        <end position="553"/>
    </location>
</feature>
<dbReference type="GO" id="GO:0007160">
    <property type="term" value="P:cell-matrix adhesion"/>
    <property type="evidence" value="ECO:0007669"/>
    <property type="project" value="TreeGrafter"/>
</dbReference>
<evidence type="ECO:0000256" key="6">
    <source>
        <dbReference type="ARBA" id="ARBA00022889"/>
    </source>
</evidence>
<evidence type="ECO:0000256" key="2">
    <source>
        <dbReference type="ARBA" id="ARBA00009800"/>
    </source>
</evidence>
<gene>
    <name evidence="14" type="primary">HPSE</name>
</gene>
<keyword evidence="6" id="KW-0130">Cell adhesion</keyword>
<dbReference type="InterPro" id="IPR005199">
    <property type="entry name" value="Glyco_hydro_79"/>
</dbReference>
<dbReference type="PANTHER" id="PTHR46145">
    <property type="entry name" value="HEPARANASE"/>
    <property type="match status" value="1"/>
</dbReference>
<evidence type="ECO:0000313" key="14">
    <source>
        <dbReference type="RefSeq" id="XP_034287043.1"/>
    </source>
</evidence>
<dbReference type="InParanoid" id="A0A6P9CR86"/>
<dbReference type="AlphaFoldDB" id="A0A6P9CR86"/>
<evidence type="ECO:0000256" key="9">
    <source>
        <dbReference type="ARBA" id="ARBA00036917"/>
    </source>
</evidence>
<dbReference type="GO" id="GO:0016798">
    <property type="term" value="F:hydrolase activity, acting on glycosyl bonds"/>
    <property type="evidence" value="ECO:0007669"/>
    <property type="project" value="InterPro"/>
</dbReference>
<evidence type="ECO:0000256" key="7">
    <source>
        <dbReference type="ARBA" id="ARBA00023157"/>
    </source>
</evidence>
<dbReference type="Proteomes" id="UP001652622">
    <property type="component" value="Unplaced"/>
</dbReference>
<dbReference type="FunCoup" id="A0A6P9CR86">
    <property type="interactions" value="20"/>
</dbReference>
<dbReference type="InterPro" id="IPR017853">
    <property type="entry name" value="GH"/>
</dbReference>
<dbReference type="GO" id="GO:0031012">
    <property type="term" value="C:extracellular matrix"/>
    <property type="evidence" value="ECO:0007669"/>
    <property type="project" value="TreeGrafter"/>
</dbReference>
<feature type="signal peptide" evidence="12">
    <location>
        <begin position="1"/>
        <end position="26"/>
    </location>
</feature>
<evidence type="ECO:0000256" key="11">
    <source>
        <dbReference type="ARBA" id="ARBA00040414"/>
    </source>
</evidence>
<dbReference type="SUPFAM" id="SSF51445">
    <property type="entry name" value="(Trans)glycosidases"/>
    <property type="match status" value="1"/>
</dbReference>
<reference evidence="14" key="1">
    <citation type="submission" date="2025-08" db="UniProtKB">
        <authorList>
            <consortium name="RefSeq"/>
        </authorList>
    </citation>
    <scope>IDENTIFICATION</scope>
    <source>
        <tissue evidence="14">Blood</tissue>
    </source>
</reference>
<keyword evidence="3" id="KW-0964">Secreted</keyword>
<proteinExistence type="inferred from homology"/>
<keyword evidence="8" id="KW-0325">Glycoprotein</keyword>
<sequence length="553" mass="62546">MMPPPPPLLFLLLPLLHLCGWPVRDAAGSWATEPGRREEDGAAALSFQLSLQPARKVSPFFLSVTLDSNLIPAPKYIPFPGSTKLRTLARGLSPAFMRFGGTKGDFLIFDPQQEPTPEEKIFQDFLRKQATVDICAFRTAPLDFIAQLQSQWLFEQKLIFREQVKNRYKNITFTGSTLDILYNFANCSNLHLIFGLNALLRKDSTQWDSSNAQQILNYTNSQNYILSWELGNEPNSFLHKSGIEVNGHQLGQDFIQLRQLLNNYVQYKNAKIYGPDLGRSSRKHSKILLKSFLKSGGKVLDSVTWHHYYINGRTATRDDFLNPDILDSFKTNAEEVLQIVNSTVPEKRVWLGETSSAFGGGTANLSNAYIAGFMWLDKLGLSAQLGIDLVMRQVLYGAGNYQLVDANFEPLPDYWLSLLYKKLVGSTVLRVAITGLDPKKLRVYLHCTNTHHPKYREGDITLFALNLYNSTKRLYIPAYFSKKQIDEYLLLPYGEDNLLSRSVQLNGCLLKMPNDETLPVLQENPLIPGHSLDLPGYSYGFYVIRNAKVLACI</sequence>
<dbReference type="OMA" id="RMYLHCT"/>
<dbReference type="EC" id="3.2.1.166" evidence="10"/>
<dbReference type="CTD" id="10855"/>
<protein>
    <recommendedName>
        <fullName evidence="11">Heparanase</fullName>
        <ecNumber evidence="10">3.2.1.166</ecNumber>
    </recommendedName>
</protein>
<keyword evidence="7" id="KW-1015">Disulfide bond</keyword>
<dbReference type="GO" id="GO:0005615">
    <property type="term" value="C:extracellular space"/>
    <property type="evidence" value="ECO:0007669"/>
    <property type="project" value="TreeGrafter"/>
</dbReference>
<evidence type="ECO:0000313" key="13">
    <source>
        <dbReference type="Proteomes" id="UP001652622"/>
    </source>
</evidence>
<dbReference type="Pfam" id="PF03662">
    <property type="entry name" value="Glyco_hydro_79n"/>
    <property type="match status" value="1"/>
</dbReference>